<protein>
    <recommendedName>
        <fullName evidence="5">Release factor glutamine methyltransferase</fullName>
        <shortName evidence="5">RF MTase</shortName>
        <ecNumber evidence="5">2.1.1.297</ecNumber>
    </recommendedName>
    <alternativeName>
        <fullName evidence="5">N5-glutamine methyltransferase PrmC</fullName>
    </alternativeName>
    <alternativeName>
        <fullName evidence="5">Protein-(glutamine-N5) MTase PrmC</fullName>
    </alternativeName>
    <alternativeName>
        <fullName evidence="5">Protein-glutamine N-methyltransferase PrmC</fullName>
    </alternativeName>
</protein>
<evidence type="ECO:0000256" key="2">
    <source>
        <dbReference type="ARBA" id="ARBA00022679"/>
    </source>
</evidence>
<dbReference type="EMBL" id="VAVZ01000030">
    <property type="protein sequence ID" value="TLP94998.1"/>
    <property type="molecule type" value="Genomic_DNA"/>
</dbReference>
<dbReference type="InterPro" id="IPR029063">
    <property type="entry name" value="SAM-dependent_MTases_sf"/>
</dbReference>
<evidence type="ECO:0000256" key="5">
    <source>
        <dbReference type="HAMAP-Rule" id="MF_02126"/>
    </source>
</evidence>
<feature type="domain" description="Methyltransferase small" evidence="6">
    <location>
        <begin position="117"/>
        <end position="217"/>
    </location>
</feature>
<dbReference type="GO" id="GO:0003676">
    <property type="term" value="F:nucleic acid binding"/>
    <property type="evidence" value="ECO:0007669"/>
    <property type="project" value="InterPro"/>
</dbReference>
<comment type="catalytic activity">
    <reaction evidence="4 5">
        <text>L-glutaminyl-[peptide chain release factor] + S-adenosyl-L-methionine = N(5)-methyl-L-glutaminyl-[peptide chain release factor] + S-adenosyl-L-homocysteine + H(+)</text>
        <dbReference type="Rhea" id="RHEA:42896"/>
        <dbReference type="Rhea" id="RHEA-COMP:10271"/>
        <dbReference type="Rhea" id="RHEA-COMP:10272"/>
        <dbReference type="ChEBI" id="CHEBI:15378"/>
        <dbReference type="ChEBI" id="CHEBI:30011"/>
        <dbReference type="ChEBI" id="CHEBI:57856"/>
        <dbReference type="ChEBI" id="CHEBI:59789"/>
        <dbReference type="ChEBI" id="CHEBI:61891"/>
        <dbReference type="EC" id="2.1.1.297"/>
    </reaction>
</comment>
<proteinExistence type="inferred from homology"/>
<evidence type="ECO:0000256" key="4">
    <source>
        <dbReference type="ARBA" id="ARBA00048391"/>
    </source>
</evidence>
<dbReference type="PROSITE" id="PS00092">
    <property type="entry name" value="N6_MTASE"/>
    <property type="match status" value="1"/>
</dbReference>
<feature type="binding site" evidence="5">
    <location>
        <begin position="214"/>
        <end position="217"/>
    </location>
    <ligand>
        <name>substrate</name>
    </ligand>
</feature>
<feature type="binding site" evidence="5">
    <location>
        <begin position="137"/>
        <end position="141"/>
    </location>
    <ligand>
        <name>S-adenosyl-L-methionine</name>
        <dbReference type="ChEBI" id="CHEBI:59789"/>
    </ligand>
</feature>
<comment type="caution">
    <text evidence="8">The sequence shown here is derived from an EMBL/GenBank/DDBJ whole genome shotgun (WGS) entry which is preliminary data.</text>
</comment>
<name>A0A5R9BAF3_9MICC</name>
<sequence length="324" mass="34598">MPGGSSAVGLGDLIRDAVGRLAEAGIPSPQADAELLAAHVWSLSRAELQAKMISDTGESAGGIEAQDRFWALIGERQHRIPLQHLTGMAPFRWLELKVGPGVFIPRPETETVVDLVLHKLRELSSKGISHPRVVDLGTGSGAIAASIALEYPAAEVHAVEVSTEAAAWAQLNFDNLPQDASSVILHHCDLRDFAADWRSDPNRAAESFDLVVSNPPYIPPNMVPVEQEVREHDPDIALYGGGPDGLDLPTAVLHTAKEVLASGGWLVLEHAEVQADALAALCSGDPMLEGVETHWDLTGRKRATSATIQGPRRGAVQHALKRTA</sequence>
<dbReference type="InterPro" id="IPR050320">
    <property type="entry name" value="N5-glutamine_MTase"/>
</dbReference>
<dbReference type="InterPro" id="IPR004556">
    <property type="entry name" value="HemK-like"/>
</dbReference>
<evidence type="ECO:0000313" key="8">
    <source>
        <dbReference type="EMBL" id="TLP94998.1"/>
    </source>
</evidence>
<comment type="function">
    <text evidence="5">Methylates the class 1 translation termination release factors RF1/PrfA and RF2/PrfB on the glutamine residue of the universally conserved GGQ motif.</text>
</comment>
<keyword evidence="2 5" id="KW-0808">Transferase</keyword>
<comment type="similarity">
    <text evidence="5">Belongs to the protein N5-glutamine methyltransferase family. PrmC subfamily.</text>
</comment>
<evidence type="ECO:0000256" key="1">
    <source>
        <dbReference type="ARBA" id="ARBA00022603"/>
    </source>
</evidence>
<accession>A0A5R9BAF3</accession>
<dbReference type="HAMAP" id="MF_02126">
    <property type="entry name" value="RF_methyltr_PrmC"/>
    <property type="match status" value="1"/>
</dbReference>
<dbReference type="InterPro" id="IPR019874">
    <property type="entry name" value="RF_methyltr_PrmC"/>
</dbReference>
<feature type="binding site" evidence="5">
    <location>
        <position position="160"/>
    </location>
    <ligand>
        <name>S-adenosyl-L-methionine</name>
        <dbReference type="ChEBI" id="CHEBI:59789"/>
    </ligand>
</feature>
<dbReference type="Proteomes" id="UP000310458">
    <property type="component" value="Unassembled WGS sequence"/>
</dbReference>
<comment type="caution">
    <text evidence="5">Lacks conserved residue(s) required for the propagation of feature annotation.</text>
</comment>
<evidence type="ECO:0000313" key="9">
    <source>
        <dbReference type="Proteomes" id="UP000310458"/>
    </source>
</evidence>
<reference evidence="8 9" key="1">
    <citation type="submission" date="2019-05" db="EMBL/GenBank/DDBJ databases">
        <title>Nesterenkonia sp. GY074 isolated from the Southern Atlantic Ocean.</title>
        <authorList>
            <person name="Zhang G."/>
        </authorList>
    </citation>
    <scope>NUCLEOTIDE SEQUENCE [LARGE SCALE GENOMIC DNA]</scope>
    <source>
        <strain evidence="8 9">GY074</strain>
    </source>
</reference>
<dbReference type="GO" id="GO:0102559">
    <property type="term" value="F:peptide chain release factor N(5)-glutamine methyltransferase activity"/>
    <property type="evidence" value="ECO:0007669"/>
    <property type="project" value="UniProtKB-EC"/>
</dbReference>
<dbReference type="NCBIfam" id="TIGR03534">
    <property type="entry name" value="RF_mod_PrmC"/>
    <property type="match status" value="1"/>
</dbReference>
<dbReference type="CDD" id="cd02440">
    <property type="entry name" value="AdoMet_MTases"/>
    <property type="match status" value="1"/>
</dbReference>
<evidence type="ECO:0000256" key="3">
    <source>
        <dbReference type="ARBA" id="ARBA00022691"/>
    </source>
</evidence>
<dbReference type="EC" id="2.1.1.297" evidence="5"/>
<dbReference type="OrthoDB" id="9800643at2"/>
<keyword evidence="1 5" id="KW-0489">Methyltransferase</keyword>
<keyword evidence="9" id="KW-1185">Reference proteome</keyword>
<dbReference type="Gene3D" id="1.10.8.10">
    <property type="entry name" value="DNA helicase RuvA subunit, C-terminal domain"/>
    <property type="match status" value="1"/>
</dbReference>
<dbReference type="SUPFAM" id="SSF53335">
    <property type="entry name" value="S-adenosyl-L-methionine-dependent methyltransferases"/>
    <property type="match status" value="1"/>
</dbReference>
<dbReference type="PANTHER" id="PTHR18895:SF74">
    <property type="entry name" value="MTRF1L RELEASE FACTOR GLUTAMINE METHYLTRANSFERASE"/>
    <property type="match status" value="1"/>
</dbReference>
<dbReference type="AlphaFoldDB" id="A0A5R9BAF3"/>
<dbReference type="InterPro" id="IPR040758">
    <property type="entry name" value="PrmC_N"/>
</dbReference>
<gene>
    <name evidence="5 8" type="primary">prmC</name>
    <name evidence="8" type="ORF">FEF26_11030</name>
</gene>
<evidence type="ECO:0000259" key="6">
    <source>
        <dbReference type="Pfam" id="PF05175"/>
    </source>
</evidence>
<organism evidence="8 9">
    <name type="scientific">Nesterenkonia salmonea</name>
    <dbReference type="NCBI Taxonomy" id="1804987"/>
    <lineage>
        <taxon>Bacteria</taxon>
        <taxon>Bacillati</taxon>
        <taxon>Actinomycetota</taxon>
        <taxon>Actinomycetes</taxon>
        <taxon>Micrococcales</taxon>
        <taxon>Micrococcaceae</taxon>
        <taxon>Nesterenkonia</taxon>
    </lineage>
</organism>
<dbReference type="PANTHER" id="PTHR18895">
    <property type="entry name" value="HEMK METHYLTRANSFERASE"/>
    <property type="match status" value="1"/>
</dbReference>
<dbReference type="Pfam" id="PF05175">
    <property type="entry name" value="MTS"/>
    <property type="match status" value="1"/>
</dbReference>
<dbReference type="Pfam" id="PF17827">
    <property type="entry name" value="PrmC_N"/>
    <property type="match status" value="1"/>
</dbReference>
<evidence type="ECO:0000259" key="7">
    <source>
        <dbReference type="Pfam" id="PF17827"/>
    </source>
</evidence>
<keyword evidence="3 5" id="KW-0949">S-adenosyl-L-methionine</keyword>
<feature type="binding site" evidence="5">
    <location>
        <position position="214"/>
    </location>
    <ligand>
        <name>S-adenosyl-L-methionine</name>
        <dbReference type="ChEBI" id="CHEBI:59789"/>
    </ligand>
</feature>
<dbReference type="NCBIfam" id="TIGR00536">
    <property type="entry name" value="hemK_fam"/>
    <property type="match status" value="1"/>
</dbReference>
<dbReference type="GO" id="GO:0032259">
    <property type="term" value="P:methylation"/>
    <property type="evidence" value="ECO:0007669"/>
    <property type="project" value="UniProtKB-KW"/>
</dbReference>
<feature type="domain" description="Release factor glutamine methyltransferase N-terminal" evidence="7">
    <location>
        <begin position="12"/>
        <end position="87"/>
    </location>
</feature>
<dbReference type="InterPro" id="IPR002052">
    <property type="entry name" value="DNA_methylase_N6_adenine_CS"/>
</dbReference>
<dbReference type="Gene3D" id="3.40.50.150">
    <property type="entry name" value="Vaccinia Virus protein VP39"/>
    <property type="match status" value="1"/>
</dbReference>
<dbReference type="InterPro" id="IPR007848">
    <property type="entry name" value="Small_mtfrase_dom"/>
</dbReference>